<feature type="region of interest" description="Disordered" evidence="1">
    <location>
        <begin position="332"/>
        <end position="373"/>
    </location>
</feature>
<proteinExistence type="predicted"/>
<dbReference type="OrthoDB" id="2536714at2759"/>
<organism evidence="2 3">
    <name type="scientific">Lentinus tigrinus ALCF2SS1-6</name>
    <dbReference type="NCBI Taxonomy" id="1328759"/>
    <lineage>
        <taxon>Eukaryota</taxon>
        <taxon>Fungi</taxon>
        <taxon>Dikarya</taxon>
        <taxon>Basidiomycota</taxon>
        <taxon>Agaricomycotina</taxon>
        <taxon>Agaricomycetes</taxon>
        <taxon>Polyporales</taxon>
        <taxon>Polyporaceae</taxon>
        <taxon>Lentinus</taxon>
    </lineage>
</organism>
<gene>
    <name evidence="2" type="ORF">L227DRAFT_570897</name>
</gene>
<evidence type="ECO:0000313" key="2">
    <source>
        <dbReference type="EMBL" id="RPD65606.1"/>
    </source>
</evidence>
<evidence type="ECO:0000313" key="3">
    <source>
        <dbReference type="Proteomes" id="UP000313359"/>
    </source>
</evidence>
<feature type="region of interest" description="Disordered" evidence="1">
    <location>
        <begin position="1"/>
        <end position="37"/>
    </location>
</feature>
<evidence type="ECO:0000256" key="1">
    <source>
        <dbReference type="SAM" id="MobiDB-lite"/>
    </source>
</evidence>
<protein>
    <submittedName>
        <fullName evidence="2">Uncharacterized protein</fullName>
    </submittedName>
</protein>
<dbReference type="Proteomes" id="UP000313359">
    <property type="component" value="Unassembled WGS sequence"/>
</dbReference>
<feature type="region of interest" description="Disordered" evidence="1">
    <location>
        <begin position="460"/>
        <end position="510"/>
    </location>
</feature>
<name>A0A5C2SX79_9APHY</name>
<feature type="compositionally biased region" description="Low complexity" evidence="1">
    <location>
        <begin position="144"/>
        <end position="165"/>
    </location>
</feature>
<feature type="compositionally biased region" description="Polar residues" evidence="1">
    <location>
        <begin position="285"/>
        <end position="301"/>
    </location>
</feature>
<accession>A0A5C2SX79</accession>
<feature type="region of interest" description="Disordered" evidence="1">
    <location>
        <begin position="254"/>
        <end position="317"/>
    </location>
</feature>
<feature type="region of interest" description="Disordered" evidence="1">
    <location>
        <begin position="91"/>
        <end position="182"/>
    </location>
</feature>
<dbReference type="AlphaFoldDB" id="A0A5C2SX79"/>
<feature type="compositionally biased region" description="Polar residues" evidence="1">
    <location>
        <begin position="121"/>
        <end position="130"/>
    </location>
</feature>
<dbReference type="EMBL" id="ML122252">
    <property type="protein sequence ID" value="RPD65606.1"/>
    <property type="molecule type" value="Genomic_DNA"/>
</dbReference>
<reference evidence="2" key="1">
    <citation type="journal article" date="2018" name="Genome Biol. Evol.">
        <title>Genomics and development of Lentinus tigrinus, a white-rot wood-decaying mushroom with dimorphic fruiting bodies.</title>
        <authorList>
            <person name="Wu B."/>
            <person name="Xu Z."/>
            <person name="Knudson A."/>
            <person name="Carlson A."/>
            <person name="Chen N."/>
            <person name="Kovaka S."/>
            <person name="LaButti K."/>
            <person name="Lipzen A."/>
            <person name="Pennachio C."/>
            <person name="Riley R."/>
            <person name="Schakwitz W."/>
            <person name="Umezawa K."/>
            <person name="Ohm R.A."/>
            <person name="Grigoriev I.V."/>
            <person name="Nagy L.G."/>
            <person name="Gibbons J."/>
            <person name="Hibbett D."/>
        </authorList>
    </citation>
    <scope>NUCLEOTIDE SEQUENCE [LARGE SCALE GENOMIC DNA]</scope>
    <source>
        <strain evidence="2">ALCF2SS1-6</strain>
    </source>
</reference>
<keyword evidence="3" id="KW-1185">Reference proteome</keyword>
<feature type="compositionally biased region" description="Low complexity" evidence="1">
    <location>
        <begin position="106"/>
        <end position="119"/>
    </location>
</feature>
<sequence length="510" mass="56219">MQPEPPSTPVRGRNPSRYPAALSRGEPGRVPLHRRGTSRTLECLEDLLRENGYKETRVFTPEAERIEAMAEERRRQTSTWRIRELLTGWLPRAGGSQPVSDDEDTPGPQRTYRPTTPTPVSYHSTPSSPLSHKRPLDPSRTPHPLSSPNSASSTTLSSMRSSATSEGRTVSYQPSRREIHDRIPAIRAETSQASLRTYAQVSAAHRYLRHMASTPDMPRRAASSVRDPSMRQIASQHPLPASWLESVTRAVLKSGDDGVHIGGPIPPPSSRHSQRSPRASKENRFTFTDRTPKASRNSGRSISGLPPGATLYLSRPQTAPSAVNTAHVVCRSAPGSRSASRVGERFNGGGSLRGPSRKDRGRRGSRLTQTDRVPSLAATRVENDAWSGDTQWVDGKRVPVLHYQESSYEEAVDSDDDEDGELDLARLLVPPKRQYSIQSLRKHLHVAHTQTRTVSLNADSWEDEEGVTTRSRGPPVHIDDADGYPTFARTDSKRRRGLPGAWGNPGGGRS</sequence>